<evidence type="ECO:0000256" key="1">
    <source>
        <dbReference type="PROSITE-ProRule" id="PRU00047"/>
    </source>
</evidence>
<dbReference type="PANTHER" id="PTHR33075:SF7">
    <property type="entry name" value="OS02G0303350 PROTEIN"/>
    <property type="match status" value="1"/>
</dbReference>
<feature type="compositionally biased region" description="Basic residues" evidence="2">
    <location>
        <begin position="1115"/>
        <end position="1131"/>
    </location>
</feature>
<feature type="region of interest" description="Disordered" evidence="2">
    <location>
        <begin position="380"/>
        <end position="400"/>
    </location>
</feature>
<protein>
    <recommendedName>
        <fullName evidence="3">CCHC-type domain-containing protein</fullName>
    </recommendedName>
</protein>
<evidence type="ECO:0000313" key="5">
    <source>
        <dbReference type="Proteomes" id="UP000324897"/>
    </source>
</evidence>
<feature type="compositionally biased region" description="Basic residues" evidence="2">
    <location>
        <begin position="1141"/>
        <end position="1152"/>
    </location>
</feature>
<dbReference type="OrthoDB" id="696643at2759"/>
<dbReference type="PROSITE" id="PS50158">
    <property type="entry name" value="ZF_CCHC"/>
    <property type="match status" value="1"/>
</dbReference>
<gene>
    <name evidence="4" type="ORF">EJB05_01173</name>
</gene>
<comment type="caution">
    <text evidence="4">The sequence shown here is derived from an EMBL/GenBank/DDBJ whole genome shotgun (WGS) entry which is preliminary data.</text>
</comment>
<name>A0A5J9WPL8_9POAL</name>
<keyword evidence="5" id="KW-1185">Reference proteome</keyword>
<feature type="compositionally biased region" description="Low complexity" evidence="2">
    <location>
        <begin position="386"/>
        <end position="400"/>
    </location>
</feature>
<dbReference type="Proteomes" id="UP000324897">
    <property type="component" value="Chromosome 6"/>
</dbReference>
<feature type="compositionally biased region" description="Basic and acidic residues" evidence="2">
    <location>
        <begin position="1054"/>
        <end position="1063"/>
    </location>
</feature>
<feature type="non-terminal residue" evidence="4">
    <location>
        <position position="1"/>
    </location>
</feature>
<dbReference type="AlphaFoldDB" id="A0A5J9WPL8"/>
<evidence type="ECO:0000256" key="2">
    <source>
        <dbReference type="SAM" id="MobiDB-lite"/>
    </source>
</evidence>
<reference evidence="4 5" key="1">
    <citation type="journal article" date="2019" name="Sci. Rep.">
        <title>A high-quality genome of Eragrostis curvula grass provides insights into Poaceae evolution and supports new strategies to enhance forage quality.</title>
        <authorList>
            <person name="Carballo J."/>
            <person name="Santos B.A.C.M."/>
            <person name="Zappacosta D."/>
            <person name="Garbus I."/>
            <person name="Selva J.P."/>
            <person name="Gallo C.A."/>
            <person name="Diaz A."/>
            <person name="Albertini E."/>
            <person name="Caccamo M."/>
            <person name="Echenique V."/>
        </authorList>
    </citation>
    <scope>NUCLEOTIDE SEQUENCE [LARGE SCALE GENOMIC DNA]</scope>
    <source>
        <strain evidence="5">cv. Victoria</strain>
        <tissue evidence="4">Leaf</tissue>
    </source>
</reference>
<dbReference type="EMBL" id="RWGY01000002">
    <property type="protein sequence ID" value="TVU49835.1"/>
    <property type="molecule type" value="Genomic_DNA"/>
</dbReference>
<dbReference type="SUPFAM" id="SSF57756">
    <property type="entry name" value="Retrovirus zinc finger-like domains"/>
    <property type="match status" value="1"/>
</dbReference>
<sequence length="1152" mass="129452">MSSSHPQPPIPRDLDLQPGLDMQATIWRKLKLSVNHSEGNDLNQFFLLASFGRSKFRLSEENVGFALQSCLGGNARDFKVKQIGDRVFQFVVSSKAVGFHIYNLKFYHCELFKVFFNLWSDRGPRLESEVQRWEHEQESEWIPVINKKKQRRIEKMSFADAVKRPRMNPLTGANKVPIRLKEQVPVSKVFQRIKSALPKPQVKSVFDRIQFPKASVFDRIQFLDQEPAKNKEPEIQLGGNNGEAIQNLNGAGPSNLAGLDRSKQQQKAHITQQPKPLFCTRCLRDNHMRPNCRSRIKCFSCDRWGHIASHCRQARSYVMMTNQSPPKANYGQPTSDTTSGAQTNEERPQLRVDGNRVNATHGSSTSGVCLDLELALRNPEKPQTESIAQSSAATSANAQQQLKTSSEAMAYNHIDPGPFMPRGFQRTVVPNRQPMVRVVGPRPPPHNEDMAIVAIDPMPLHAAQFANIREVLGEFFHDVVRVRVVDIQPCPFAQAYVRFDRFSDRDRLIGLSPIPFGNVDVYLPAHDQGPNHRRVQFNHVCWLLLIGFPLDYWSRQHIETAIASFGRLQAWEEDRAHLSRVLIKARVIDLPSVPKWIVISQGDDFRGDTSTVQCEIIHRIDPDNEPLDEDPAPLVQDDVDHLEYDFFGFGQMEPGFVFGMPVPEQDNADDGLDLNDLVLGLNPQHGAAPAAQHGPMHIDLNDPVQEGHMDVDNQIEAEQEQIILEPDVPEQLQEPGLQMSLELSFGSSDDSVQQSDSSVNMPVPAMGMVLGLQAQPLVHPHQAEIPDLNEVVNLDLHVHGQNEGPVNDVQLPDLNMIQEANMVQLDNMQVEQEQNYGNPAQIAILPDMNLEAMIGEEAQVNNVMDEVQVDVGNNLQVHHPNQVIINQNIHLGFVQIENESLADPVFEAFTSSQGAKNGLSADSVRIWARHFSPNGSKDPLVDVPNEWAWFFTNILLSPTHYNWATNFLTSKAWECFQNQSLNNGITFCLPKKCPTMESPRCSYIEELEQESDEDSDMVECTPEKNGIPTMGNSVSTSALHRNRKRQRQPAVVETDVRRSDRLKGQNKGYKRSICPHRDCHACSGAPPTLTDSVIRNLGSAFCNMKPEALSAAALQKKKTKKVVIKKTTKKQPAKEEEKKSPNGRKPSKKPGN</sequence>
<dbReference type="GO" id="GO:0008270">
    <property type="term" value="F:zinc ion binding"/>
    <property type="evidence" value="ECO:0007669"/>
    <property type="project" value="UniProtKB-KW"/>
</dbReference>
<feature type="region of interest" description="Disordered" evidence="2">
    <location>
        <begin position="1113"/>
        <end position="1152"/>
    </location>
</feature>
<feature type="region of interest" description="Disordered" evidence="2">
    <location>
        <begin position="322"/>
        <end position="349"/>
    </location>
</feature>
<evidence type="ECO:0000259" key="3">
    <source>
        <dbReference type="PROSITE" id="PS50158"/>
    </source>
</evidence>
<keyword evidence="1" id="KW-0479">Metal-binding</keyword>
<feature type="compositionally biased region" description="Polar residues" evidence="2">
    <location>
        <begin position="322"/>
        <end position="343"/>
    </location>
</feature>
<feature type="compositionally biased region" description="Polar residues" evidence="2">
    <location>
        <begin position="1030"/>
        <end position="1039"/>
    </location>
</feature>
<feature type="region of interest" description="Disordered" evidence="2">
    <location>
        <begin position="232"/>
        <end position="254"/>
    </location>
</feature>
<proteinExistence type="predicted"/>
<keyword evidence="1" id="KW-0863">Zinc-finger</keyword>
<organism evidence="4 5">
    <name type="scientific">Eragrostis curvula</name>
    <name type="common">weeping love grass</name>
    <dbReference type="NCBI Taxonomy" id="38414"/>
    <lineage>
        <taxon>Eukaryota</taxon>
        <taxon>Viridiplantae</taxon>
        <taxon>Streptophyta</taxon>
        <taxon>Embryophyta</taxon>
        <taxon>Tracheophyta</taxon>
        <taxon>Spermatophyta</taxon>
        <taxon>Magnoliopsida</taxon>
        <taxon>Liliopsida</taxon>
        <taxon>Poales</taxon>
        <taxon>Poaceae</taxon>
        <taxon>PACMAD clade</taxon>
        <taxon>Chloridoideae</taxon>
        <taxon>Eragrostideae</taxon>
        <taxon>Eragrostidinae</taxon>
        <taxon>Eragrostis</taxon>
    </lineage>
</organism>
<dbReference type="PANTHER" id="PTHR33075">
    <property type="entry name" value="OS02G0499800 PROTEIN"/>
    <property type="match status" value="1"/>
</dbReference>
<dbReference type="Pfam" id="PF24530">
    <property type="entry name" value="DUF7597"/>
    <property type="match status" value="1"/>
</dbReference>
<keyword evidence="1" id="KW-0862">Zinc</keyword>
<dbReference type="Gene3D" id="4.10.60.10">
    <property type="entry name" value="Zinc finger, CCHC-type"/>
    <property type="match status" value="1"/>
</dbReference>
<dbReference type="Gramene" id="TVU49835">
    <property type="protein sequence ID" value="TVU49835"/>
    <property type="gene ID" value="EJB05_01173"/>
</dbReference>
<dbReference type="SMART" id="SM00343">
    <property type="entry name" value="ZnF_C2HC"/>
    <property type="match status" value="2"/>
</dbReference>
<feature type="region of interest" description="Disordered" evidence="2">
    <location>
        <begin position="1023"/>
        <end position="1069"/>
    </location>
</feature>
<dbReference type="InterPro" id="IPR056018">
    <property type="entry name" value="DUF7597"/>
</dbReference>
<evidence type="ECO:0000313" key="4">
    <source>
        <dbReference type="EMBL" id="TVU49835.1"/>
    </source>
</evidence>
<dbReference type="InterPro" id="IPR036875">
    <property type="entry name" value="Znf_CCHC_sf"/>
</dbReference>
<dbReference type="InterPro" id="IPR001878">
    <property type="entry name" value="Znf_CCHC"/>
</dbReference>
<accession>A0A5J9WPL8</accession>
<feature type="domain" description="CCHC-type" evidence="3">
    <location>
        <begin position="297"/>
        <end position="313"/>
    </location>
</feature>
<dbReference type="GO" id="GO:0003676">
    <property type="term" value="F:nucleic acid binding"/>
    <property type="evidence" value="ECO:0007669"/>
    <property type="project" value="InterPro"/>
</dbReference>